<comment type="caution">
    <text evidence="2">The sequence shown here is derived from an EMBL/GenBank/DDBJ whole genome shotgun (WGS) entry which is preliminary data.</text>
</comment>
<organism evidence="2 3">
    <name type="scientific">Haloarcula argentinensis</name>
    <dbReference type="NCBI Taxonomy" id="43776"/>
    <lineage>
        <taxon>Archaea</taxon>
        <taxon>Methanobacteriati</taxon>
        <taxon>Methanobacteriota</taxon>
        <taxon>Stenosarchaea group</taxon>
        <taxon>Halobacteria</taxon>
        <taxon>Halobacteriales</taxon>
        <taxon>Haloarculaceae</taxon>
        <taxon>Haloarcula</taxon>
    </lineage>
</organism>
<accession>A0A830FKD8</accession>
<reference evidence="2" key="1">
    <citation type="journal article" date="2014" name="Int. J. Syst. Evol. Microbiol.">
        <title>Complete genome sequence of Corynebacterium casei LMG S-19264T (=DSM 44701T), isolated from a smear-ripened cheese.</title>
        <authorList>
            <consortium name="US DOE Joint Genome Institute (JGI-PGF)"/>
            <person name="Walter F."/>
            <person name="Albersmeier A."/>
            <person name="Kalinowski J."/>
            <person name="Ruckert C."/>
        </authorList>
    </citation>
    <scope>NUCLEOTIDE SEQUENCE</scope>
    <source>
        <strain evidence="2">JCM 15759</strain>
    </source>
</reference>
<feature type="transmembrane region" description="Helical" evidence="1">
    <location>
        <begin position="29"/>
        <end position="57"/>
    </location>
</feature>
<feature type="transmembrane region" description="Helical" evidence="1">
    <location>
        <begin position="162"/>
        <end position="181"/>
    </location>
</feature>
<feature type="transmembrane region" description="Helical" evidence="1">
    <location>
        <begin position="201"/>
        <end position="218"/>
    </location>
</feature>
<keyword evidence="1" id="KW-1133">Transmembrane helix</keyword>
<reference evidence="2" key="2">
    <citation type="submission" date="2020-09" db="EMBL/GenBank/DDBJ databases">
        <authorList>
            <person name="Sun Q."/>
            <person name="Ohkuma M."/>
        </authorList>
    </citation>
    <scope>NUCLEOTIDE SEQUENCE</scope>
    <source>
        <strain evidence="2">JCM 15759</strain>
    </source>
</reference>
<gene>
    <name evidence="2" type="ORF">GCM10009006_12130</name>
</gene>
<keyword evidence="1" id="KW-0472">Membrane</keyword>
<sequence>MRGVALLFLILSTTVTLRAFRTAQSRDILLSGLLVGLTGLTHLQYGAVAAIVTTLIAASCRSQTWKDRLYTYSIVGTVALGVSLPWFSTVVLNHGPEMFLRASTISTIPFPRNPVAHGGFNLTILAAVALTGVCHKLYQRENVALVVVHIGLWQFWPLPTGWLITGCVFAAVAVFETLPVVITHVTTKYNSHSFYPQRQHLMAVGAIILLLTTVPAGVTTAKNLNAFISEDEIETYQWIQDETSSDATFVVVSWSKDWFPALTDRTDVSTWFGSEFEYSAEEYERTRQQYNSVVSCESAECINATLQAYPSADYFYTNRHSADVVRGLNSTDTYEVVHSNGPVHVVRINAN</sequence>
<evidence type="ECO:0000313" key="2">
    <source>
        <dbReference type="EMBL" id="GGM32164.1"/>
    </source>
</evidence>
<dbReference type="AlphaFoldDB" id="A0A830FKD8"/>
<feature type="transmembrane region" description="Helical" evidence="1">
    <location>
        <begin position="69"/>
        <end position="95"/>
    </location>
</feature>
<name>A0A830FKD8_HALAR</name>
<dbReference type="EMBL" id="BMON01000001">
    <property type="protein sequence ID" value="GGM32164.1"/>
    <property type="molecule type" value="Genomic_DNA"/>
</dbReference>
<keyword evidence="1" id="KW-0812">Transmembrane</keyword>
<proteinExistence type="predicted"/>
<evidence type="ECO:0000256" key="1">
    <source>
        <dbReference type="SAM" id="Phobius"/>
    </source>
</evidence>
<dbReference type="Proteomes" id="UP000656367">
    <property type="component" value="Unassembled WGS sequence"/>
</dbReference>
<protein>
    <submittedName>
        <fullName evidence="2">Uncharacterized protein</fullName>
    </submittedName>
</protein>
<evidence type="ECO:0000313" key="3">
    <source>
        <dbReference type="Proteomes" id="UP000656367"/>
    </source>
</evidence>